<proteinExistence type="predicted"/>
<dbReference type="EMBL" id="NILC01000009">
    <property type="protein sequence ID" value="TWL32222.1"/>
    <property type="molecule type" value="Genomic_DNA"/>
</dbReference>
<comment type="caution">
    <text evidence="1">The sequence shown here is derived from an EMBL/GenBank/DDBJ whole genome shotgun (WGS) entry which is preliminary data.</text>
</comment>
<organism evidence="1 2">
    <name type="scientific">Bacillus licheniformis</name>
    <dbReference type="NCBI Taxonomy" id="1402"/>
    <lineage>
        <taxon>Bacteria</taxon>
        <taxon>Bacillati</taxon>
        <taxon>Bacillota</taxon>
        <taxon>Bacilli</taxon>
        <taxon>Bacillales</taxon>
        <taxon>Bacillaceae</taxon>
        <taxon>Bacillus</taxon>
    </lineage>
</organism>
<name>A0A8B5YHI7_BACLI</name>
<evidence type="ECO:0000313" key="1">
    <source>
        <dbReference type="EMBL" id="TWL32222.1"/>
    </source>
</evidence>
<accession>A0A8B5YHI7</accession>
<reference evidence="1 2" key="1">
    <citation type="submission" date="2019-06" db="EMBL/GenBank/DDBJ databases">
        <title>Genome sequence analysis of &gt;100 Bacillus licheniformis strains suggests intrinsic resistance to this species.</title>
        <authorList>
            <person name="Wels M."/>
            <person name="Siezen R.J."/>
            <person name="Johansen E."/>
            <person name="Stuer-Lauridsen B."/>
            <person name="Bjerre K."/>
            <person name="Nielsen B.K.K."/>
        </authorList>
    </citation>
    <scope>NUCLEOTIDE SEQUENCE [LARGE SCALE GENOMIC DNA]</scope>
    <source>
        <strain evidence="1 2">BAC-16736</strain>
    </source>
</reference>
<gene>
    <name evidence="1" type="ORF">CHCC16736_2610</name>
</gene>
<sequence length="45" mass="5217">MLIYKQKIFTLLDKRSSQSEIFAGSREMPFLYLFEISVQTGIETG</sequence>
<evidence type="ECO:0000313" key="2">
    <source>
        <dbReference type="Proteomes" id="UP000435910"/>
    </source>
</evidence>
<dbReference type="AlphaFoldDB" id="A0A8B5YHI7"/>
<protein>
    <submittedName>
        <fullName evidence="1">Uncharacterized protein</fullName>
    </submittedName>
</protein>
<dbReference type="Proteomes" id="UP000435910">
    <property type="component" value="Unassembled WGS sequence"/>
</dbReference>